<keyword evidence="17" id="KW-1185">Reference proteome</keyword>
<evidence type="ECO:0000256" key="13">
    <source>
        <dbReference type="ARBA" id="ARBA00046114"/>
    </source>
</evidence>
<keyword evidence="5" id="KW-0963">Cytoplasm</keyword>
<keyword evidence="11" id="KW-0469">Meiosis</keyword>
<evidence type="ECO:0000256" key="4">
    <source>
        <dbReference type="ARBA" id="ARBA00014813"/>
    </source>
</evidence>
<keyword evidence="10" id="KW-0539">Nucleus</keyword>
<evidence type="ECO:0000256" key="7">
    <source>
        <dbReference type="ARBA" id="ARBA00023054"/>
    </source>
</evidence>
<evidence type="ECO:0000256" key="11">
    <source>
        <dbReference type="ARBA" id="ARBA00023254"/>
    </source>
</evidence>
<dbReference type="InterPro" id="IPR043597">
    <property type="entry name" value="TPH_dom"/>
</dbReference>
<sequence length="87" mass="10976">MVDEIVRRIREEDEREPTCRLEKQREARQFIEDFMRQRREWNEREQEKTREENRRIEEYAALQKERESQAKEKKNLVDFARSAIYDK</sequence>
<dbReference type="PANTHER" id="PTHR19265">
    <property type="entry name" value="MEIOSIS-SPECIFIC NUCLEAR STRUCTURAL PROTEIN 1"/>
    <property type="match status" value="1"/>
</dbReference>
<evidence type="ECO:0000256" key="10">
    <source>
        <dbReference type="ARBA" id="ARBA00023242"/>
    </source>
</evidence>
<protein>
    <recommendedName>
        <fullName evidence="4">Meiosis-specific nuclear structural protein 1</fullName>
    </recommendedName>
</protein>
<keyword evidence="12" id="KW-0966">Cell projection</keyword>
<proteinExistence type="inferred from homology"/>
<keyword evidence="6" id="KW-0282">Flagellum</keyword>
<dbReference type="Pfam" id="PF13868">
    <property type="entry name" value="TPH"/>
    <property type="match status" value="1"/>
</dbReference>
<name>A0A8H7ZNG8_9FUNG</name>
<keyword evidence="7 14" id="KW-0175">Coiled coil</keyword>
<evidence type="ECO:0000256" key="6">
    <source>
        <dbReference type="ARBA" id="ARBA00022846"/>
    </source>
</evidence>
<dbReference type="PANTHER" id="PTHR19265:SF0">
    <property type="entry name" value="MEIOSIS-SPECIFIC NUCLEAR STRUCTURAL PROTEIN 1"/>
    <property type="match status" value="1"/>
</dbReference>
<gene>
    <name evidence="16" type="ORF">BJ554DRAFT_3625</name>
</gene>
<reference evidence="16 17" key="1">
    <citation type="journal article" name="Sci. Rep.">
        <title>Genome-scale phylogenetic analyses confirm Olpidium as the closest living zoosporic fungus to the non-flagellated, terrestrial fungi.</title>
        <authorList>
            <person name="Chang Y."/>
            <person name="Rochon D."/>
            <person name="Sekimoto S."/>
            <person name="Wang Y."/>
            <person name="Chovatia M."/>
            <person name="Sandor L."/>
            <person name="Salamov A."/>
            <person name="Grigoriev I.V."/>
            <person name="Stajich J.E."/>
            <person name="Spatafora J.W."/>
        </authorList>
    </citation>
    <scope>NUCLEOTIDE SEQUENCE [LARGE SCALE GENOMIC DNA]</scope>
    <source>
        <strain evidence="16">S191</strain>
    </source>
</reference>
<evidence type="ECO:0000256" key="2">
    <source>
        <dbReference type="ARBA" id="ARBA00004611"/>
    </source>
</evidence>
<feature type="coiled-coil region" evidence="14">
    <location>
        <begin position="31"/>
        <end position="62"/>
    </location>
</feature>
<organism evidence="16 17">
    <name type="scientific">Olpidium bornovanus</name>
    <dbReference type="NCBI Taxonomy" id="278681"/>
    <lineage>
        <taxon>Eukaryota</taxon>
        <taxon>Fungi</taxon>
        <taxon>Fungi incertae sedis</taxon>
        <taxon>Olpidiomycota</taxon>
        <taxon>Olpidiomycotina</taxon>
        <taxon>Olpidiomycetes</taxon>
        <taxon>Olpidiales</taxon>
        <taxon>Olpidiaceae</taxon>
        <taxon>Olpidium</taxon>
    </lineage>
</organism>
<comment type="caution">
    <text evidence="16">The sequence shown here is derived from an EMBL/GenBank/DDBJ whole genome shotgun (WGS) entry which is preliminary data.</text>
</comment>
<comment type="subcellular location">
    <subcellularLocation>
        <location evidence="2">Cytoplasm</location>
        <location evidence="2">Cytoskeleton</location>
        <location evidence="2">Flagellum axoneme</location>
    </subcellularLocation>
    <subcellularLocation>
        <location evidence="1">Nucleus</location>
    </subcellularLocation>
</comment>
<evidence type="ECO:0000256" key="5">
    <source>
        <dbReference type="ARBA" id="ARBA00022490"/>
    </source>
</evidence>
<comment type="function">
    <text evidence="13">Microtubule inner protein (MIP) part of the dynein-decorated doublet microtubules (DMTs) in cilia axoneme, which is required for motile cilia beating. May play a role in the control of meiotic division and germ cell differentiation through regulation of pairing and recombination during meiosis. Required for sperm flagella assembly. May play a role in the assembly and function of the outer dynein arm-docking complex (ODA-DC). ODA-DC mediates outer dynein arms (ODA) binding onto the axonemal doublet microtubules.</text>
</comment>
<dbReference type="Proteomes" id="UP000673691">
    <property type="component" value="Unassembled WGS sequence"/>
</dbReference>
<evidence type="ECO:0000256" key="9">
    <source>
        <dbReference type="ARBA" id="ARBA00023212"/>
    </source>
</evidence>
<dbReference type="InterPro" id="IPR026504">
    <property type="entry name" value="MNS1"/>
</dbReference>
<keyword evidence="8" id="KW-0969">Cilium</keyword>
<evidence type="ECO:0000256" key="12">
    <source>
        <dbReference type="ARBA" id="ARBA00023273"/>
    </source>
</evidence>
<dbReference type="AlphaFoldDB" id="A0A8H7ZNG8"/>
<evidence type="ECO:0000256" key="8">
    <source>
        <dbReference type="ARBA" id="ARBA00023069"/>
    </source>
</evidence>
<evidence type="ECO:0000313" key="17">
    <source>
        <dbReference type="Proteomes" id="UP000673691"/>
    </source>
</evidence>
<dbReference type="EMBL" id="JAEFCI010011481">
    <property type="protein sequence ID" value="KAG5456596.1"/>
    <property type="molecule type" value="Genomic_DNA"/>
</dbReference>
<evidence type="ECO:0000256" key="3">
    <source>
        <dbReference type="ARBA" id="ARBA00009158"/>
    </source>
</evidence>
<feature type="domain" description="Trichohyalin-plectin-homology" evidence="15">
    <location>
        <begin position="1"/>
        <end position="77"/>
    </location>
</feature>
<dbReference type="GO" id="GO:0051321">
    <property type="term" value="P:meiotic cell cycle"/>
    <property type="evidence" value="ECO:0007669"/>
    <property type="project" value="UniProtKB-KW"/>
</dbReference>
<evidence type="ECO:0000256" key="1">
    <source>
        <dbReference type="ARBA" id="ARBA00004123"/>
    </source>
</evidence>
<evidence type="ECO:0000259" key="15">
    <source>
        <dbReference type="Pfam" id="PF13868"/>
    </source>
</evidence>
<dbReference type="GO" id="GO:0005634">
    <property type="term" value="C:nucleus"/>
    <property type="evidence" value="ECO:0007669"/>
    <property type="project" value="UniProtKB-SubCell"/>
</dbReference>
<evidence type="ECO:0000313" key="16">
    <source>
        <dbReference type="EMBL" id="KAG5456596.1"/>
    </source>
</evidence>
<comment type="similarity">
    <text evidence="3">Belongs to the MNS1 family.</text>
</comment>
<evidence type="ECO:0000256" key="14">
    <source>
        <dbReference type="SAM" id="Coils"/>
    </source>
</evidence>
<feature type="non-terminal residue" evidence="16">
    <location>
        <position position="87"/>
    </location>
</feature>
<keyword evidence="9" id="KW-0206">Cytoskeleton</keyword>
<accession>A0A8H7ZNG8</accession>